<feature type="domain" description="Tr-type G" evidence="8">
    <location>
        <begin position="30"/>
        <end position="239"/>
    </location>
</feature>
<evidence type="ECO:0000256" key="4">
    <source>
        <dbReference type="ARBA" id="ARBA00022801"/>
    </source>
</evidence>
<comment type="caution">
    <text evidence="9">The sequence shown here is derived from an EMBL/GenBank/DDBJ whole genome shotgun (WGS) entry which is preliminary data.</text>
</comment>
<dbReference type="SUPFAM" id="SSF52540">
    <property type="entry name" value="P-loop containing nucleoside triphosphate hydrolases"/>
    <property type="match status" value="1"/>
</dbReference>
<dbReference type="CDD" id="cd03688">
    <property type="entry name" value="eIF2_gamma_II"/>
    <property type="match status" value="1"/>
</dbReference>
<evidence type="ECO:0000256" key="5">
    <source>
        <dbReference type="ARBA" id="ARBA00022917"/>
    </source>
</evidence>
<dbReference type="Proteomes" id="UP000823388">
    <property type="component" value="Chromosome 8N"/>
</dbReference>
<evidence type="ECO:0000256" key="2">
    <source>
        <dbReference type="ARBA" id="ARBA00022540"/>
    </source>
</evidence>
<keyword evidence="3" id="KW-0547">Nucleotide-binding</keyword>
<dbReference type="FunFam" id="3.40.50.300:FF:000065">
    <property type="entry name" value="Eukaryotic translation initiation factor 2 subunit gamma"/>
    <property type="match status" value="1"/>
</dbReference>
<evidence type="ECO:0000256" key="7">
    <source>
        <dbReference type="ARBA" id="ARBA00048107"/>
    </source>
</evidence>
<dbReference type="InterPro" id="IPR050543">
    <property type="entry name" value="eIF2G"/>
</dbReference>
<dbReference type="EMBL" id="CM029052">
    <property type="protein sequence ID" value="KAG2556275.1"/>
    <property type="molecule type" value="Genomic_DNA"/>
</dbReference>
<dbReference type="Pfam" id="PF03144">
    <property type="entry name" value="GTP_EFTU_D2"/>
    <property type="match status" value="1"/>
</dbReference>
<dbReference type="InterPro" id="IPR009000">
    <property type="entry name" value="Transl_B-barrel_sf"/>
</dbReference>
<dbReference type="PANTHER" id="PTHR42854">
    <property type="entry name" value="EUKARYOTIC TRANSLATION INITIATION FACTOR 2 SUBUNIT 3 FAMILY MEMBER"/>
    <property type="match status" value="1"/>
</dbReference>
<dbReference type="GO" id="GO:0003924">
    <property type="term" value="F:GTPase activity"/>
    <property type="evidence" value="ECO:0007669"/>
    <property type="project" value="InterPro"/>
</dbReference>
<dbReference type="FunFam" id="2.40.30.10:FF:000009">
    <property type="entry name" value="Eukaryotic translation initiation factor 2 subunit gamma"/>
    <property type="match status" value="1"/>
</dbReference>
<accession>A0A8T0P659</accession>
<dbReference type="GO" id="GO:0005829">
    <property type="term" value="C:cytosol"/>
    <property type="evidence" value="ECO:0007669"/>
    <property type="project" value="TreeGrafter"/>
</dbReference>
<dbReference type="InterPro" id="IPR044127">
    <property type="entry name" value="eIF2g_dom_2"/>
</dbReference>
<organism evidence="9 10">
    <name type="scientific">Panicum virgatum</name>
    <name type="common">Blackwell switchgrass</name>
    <dbReference type="NCBI Taxonomy" id="38727"/>
    <lineage>
        <taxon>Eukaryota</taxon>
        <taxon>Viridiplantae</taxon>
        <taxon>Streptophyta</taxon>
        <taxon>Embryophyta</taxon>
        <taxon>Tracheophyta</taxon>
        <taxon>Spermatophyta</taxon>
        <taxon>Magnoliopsida</taxon>
        <taxon>Liliopsida</taxon>
        <taxon>Poales</taxon>
        <taxon>Poaceae</taxon>
        <taxon>PACMAD clade</taxon>
        <taxon>Panicoideae</taxon>
        <taxon>Panicodae</taxon>
        <taxon>Paniceae</taxon>
        <taxon>Panicinae</taxon>
        <taxon>Panicum</taxon>
        <taxon>Panicum sect. Hiantes</taxon>
    </lineage>
</organism>
<keyword evidence="5" id="KW-0648">Protein biosynthesis</keyword>
<dbReference type="PANTHER" id="PTHR42854:SF3">
    <property type="entry name" value="EUKARYOTIC TRANSLATION INITIATION FACTOR 2 SUBUNIT 3-RELATED"/>
    <property type="match status" value="1"/>
</dbReference>
<dbReference type="GO" id="GO:0000049">
    <property type="term" value="F:tRNA binding"/>
    <property type="evidence" value="ECO:0007669"/>
    <property type="project" value="InterPro"/>
</dbReference>
<protein>
    <recommendedName>
        <fullName evidence="1">protein-synthesizing GTPase</fullName>
        <ecNumber evidence="1">3.6.5.3</ecNumber>
    </recommendedName>
</protein>
<evidence type="ECO:0000256" key="6">
    <source>
        <dbReference type="ARBA" id="ARBA00023134"/>
    </source>
</evidence>
<keyword evidence="4" id="KW-0378">Hydrolase</keyword>
<proteinExistence type="predicted"/>
<dbReference type="Gene3D" id="2.40.30.10">
    <property type="entry name" value="Translation factors"/>
    <property type="match status" value="1"/>
</dbReference>
<dbReference type="InterPro" id="IPR004161">
    <property type="entry name" value="EFTu-like_2"/>
</dbReference>
<comment type="catalytic activity">
    <reaction evidence="7">
        <text>GTP + H2O = GDP + phosphate + H(+)</text>
        <dbReference type="Rhea" id="RHEA:19669"/>
        <dbReference type="ChEBI" id="CHEBI:15377"/>
        <dbReference type="ChEBI" id="CHEBI:15378"/>
        <dbReference type="ChEBI" id="CHEBI:37565"/>
        <dbReference type="ChEBI" id="CHEBI:43474"/>
        <dbReference type="ChEBI" id="CHEBI:58189"/>
        <dbReference type="EC" id="3.6.5.3"/>
    </reaction>
</comment>
<keyword evidence="2" id="KW-0396">Initiation factor</keyword>
<evidence type="ECO:0000313" key="10">
    <source>
        <dbReference type="Proteomes" id="UP000823388"/>
    </source>
</evidence>
<gene>
    <name evidence="9" type="ORF">PVAP13_8NG073300</name>
</gene>
<dbReference type="InterPro" id="IPR000795">
    <property type="entry name" value="T_Tr_GTP-bd_dom"/>
</dbReference>
<sequence length="371" mass="40540">MARRGLMEQDLSTLDVFKLSPLSPEVISRQATINIGTIGHVAHGKSTVVKAISGVQTVRFKNELERNITIKLGYANAKIYKCEDDRCPRPMCYKAYGSGKEDSPLCDVPGFENCRMKLLRHVSFVDCPGHDILMATMLNGAAIMDGALLLIAANESCPQPQTSEHLAAVEIMRLQHIIILQNKIDLIQESAAMNQHEAIQKFIQGTIAQGAPVVPISAQLKYNVDVICEYIVKKIPIPERNFTSPPNMIVIRSFDVNKPGSEVDEIKGGVAGGSILKGVLRVNQKIEVRPGIVMKDENGKIKCTPIYSRIVSLYAEQNELQFAVPGGLIGVGTTMDPTLTRADRLVGQVLGEVGSLPDVYIELEVSVFFAS</sequence>
<dbReference type="EC" id="3.6.5.3" evidence="1"/>
<dbReference type="AlphaFoldDB" id="A0A8T0P659"/>
<dbReference type="GO" id="GO:0005850">
    <property type="term" value="C:eukaryotic translation initiation factor 2 complex"/>
    <property type="evidence" value="ECO:0007669"/>
    <property type="project" value="TreeGrafter"/>
</dbReference>
<dbReference type="InterPro" id="IPR027417">
    <property type="entry name" value="P-loop_NTPase"/>
</dbReference>
<dbReference type="Gene3D" id="3.40.50.300">
    <property type="entry name" value="P-loop containing nucleotide triphosphate hydrolases"/>
    <property type="match status" value="1"/>
</dbReference>
<dbReference type="GO" id="GO:0005525">
    <property type="term" value="F:GTP binding"/>
    <property type="evidence" value="ECO:0007669"/>
    <property type="project" value="UniProtKB-KW"/>
</dbReference>
<evidence type="ECO:0000259" key="8">
    <source>
        <dbReference type="PROSITE" id="PS51722"/>
    </source>
</evidence>
<evidence type="ECO:0000256" key="3">
    <source>
        <dbReference type="ARBA" id="ARBA00022741"/>
    </source>
</evidence>
<evidence type="ECO:0000256" key="1">
    <source>
        <dbReference type="ARBA" id="ARBA00011986"/>
    </source>
</evidence>
<dbReference type="SUPFAM" id="SSF50447">
    <property type="entry name" value="Translation proteins"/>
    <property type="match status" value="1"/>
</dbReference>
<dbReference type="Pfam" id="PF00009">
    <property type="entry name" value="GTP_EFTU"/>
    <property type="match status" value="1"/>
</dbReference>
<dbReference type="GO" id="GO:0001731">
    <property type="term" value="P:formation of translation preinitiation complex"/>
    <property type="evidence" value="ECO:0007669"/>
    <property type="project" value="TreeGrafter"/>
</dbReference>
<keyword evidence="10" id="KW-1185">Reference proteome</keyword>
<dbReference type="NCBIfam" id="NF003077">
    <property type="entry name" value="PRK04000.1"/>
    <property type="match status" value="1"/>
</dbReference>
<keyword evidence="6" id="KW-0342">GTP-binding</keyword>
<name>A0A8T0P659_PANVG</name>
<dbReference type="GO" id="GO:0003743">
    <property type="term" value="F:translation initiation factor activity"/>
    <property type="evidence" value="ECO:0007669"/>
    <property type="project" value="UniProtKB-KW"/>
</dbReference>
<dbReference type="InterPro" id="IPR044128">
    <property type="entry name" value="eIF2g_GTP-bd"/>
</dbReference>
<dbReference type="CDD" id="cd01888">
    <property type="entry name" value="eIF2_gamma"/>
    <property type="match status" value="1"/>
</dbReference>
<dbReference type="PROSITE" id="PS51722">
    <property type="entry name" value="G_TR_2"/>
    <property type="match status" value="1"/>
</dbReference>
<dbReference type="PRINTS" id="PR00315">
    <property type="entry name" value="ELONGATNFCT"/>
</dbReference>
<reference evidence="9" key="1">
    <citation type="submission" date="2020-05" db="EMBL/GenBank/DDBJ databases">
        <title>WGS assembly of Panicum virgatum.</title>
        <authorList>
            <person name="Lovell J.T."/>
            <person name="Jenkins J."/>
            <person name="Shu S."/>
            <person name="Juenger T.E."/>
            <person name="Schmutz J."/>
        </authorList>
    </citation>
    <scope>NUCLEOTIDE SEQUENCE</scope>
    <source>
        <strain evidence="9">AP13</strain>
    </source>
</reference>
<evidence type="ECO:0000313" key="9">
    <source>
        <dbReference type="EMBL" id="KAG2556275.1"/>
    </source>
</evidence>